<sequence length="155" mass="18034">MTLFSQLSQARHEMNRKSEKVLGMKMMTKTMMCMQVWLNFPNEPGLVTRINQVKKGTTKRSTVGKKMRNTTKKIATVQHVVKKQKTIHESPTNVKMDEEFNMSETEKSGSEMNNGGCLFDSDKCIQWGWLPHKLEQKLVEEPTQRYQPQICQRLL</sequence>
<accession>W2QF70</accession>
<dbReference type="Proteomes" id="UP000018817">
    <property type="component" value="Unassembled WGS sequence"/>
</dbReference>
<dbReference type="OrthoDB" id="127327at2759"/>
<dbReference type="RefSeq" id="XP_008902761.1">
    <property type="nucleotide sequence ID" value="XM_008904513.1"/>
</dbReference>
<reference evidence="2" key="1">
    <citation type="submission" date="2011-12" db="EMBL/GenBank/DDBJ databases">
        <authorList>
            <consortium name="The Broad Institute Genome Sequencing Platform"/>
            <person name="Russ C."/>
            <person name="Tyler B."/>
            <person name="Panabieres F."/>
            <person name="Shan W."/>
            <person name="Tripathy S."/>
            <person name="Grunwald N."/>
            <person name="Machado M."/>
            <person name="Young S.K."/>
            <person name="Zeng Q."/>
            <person name="Gargeya S."/>
            <person name="Fitzgerald M."/>
            <person name="Haas B."/>
            <person name="Abouelleil A."/>
            <person name="Alvarado L."/>
            <person name="Arachchi H.M."/>
            <person name="Berlin A."/>
            <person name="Chapman S.B."/>
            <person name="Gearin G."/>
            <person name="Goldberg J."/>
            <person name="Griggs A."/>
            <person name="Gujja S."/>
            <person name="Hansen M."/>
            <person name="Heiman D."/>
            <person name="Howarth C."/>
            <person name="Larimer J."/>
            <person name="Lui A."/>
            <person name="MacDonald P.J.P."/>
            <person name="McCowen C."/>
            <person name="Montmayeur A."/>
            <person name="Murphy C."/>
            <person name="Neiman D."/>
            <person name="Pearson M."/>
            <person name="Priest M."/>
            <person name="Roberts A."/>
            <person name="Saif S."/>
            <person name="Shea T."/>
            <person name="Sisk P."/>
            <person name="Stolte C."/>
            <person name="Sykes S."/>
            <person name="Wortman J."/>
            <person name="Nusbaum C."/>
            <person name="Birren B."/>
        </authorList>
    </citation>
    <scope>NUCLEOTIDE SEQUENCE [LARGE SCALE GENOMIC DNA]</scope>
    <source>
        <strain evidence="2">INRA-310</strain>
    </source>
</reference>
<name>W2QF70_PHYN3</name>
<reference evidence="1 2" key="2">
    <citation type="submission" date="2013-11" db="EMBL/GenBank/DDBJ databases">
        <title>The Genome Sequence of Phytophthora parasitica INRA-310.</title>
        <authorList>
            <consortium name="The Broad Institute Genomics Platform"/>
            <person name="Russ C."/>
            <person name="Tyler B."/>
            <person name="Panabieres F."/>
            <person name="Shan W."/>
            <person name="Tripathy S."/>
            <person name="Grunwald N."/>
            <person name="Machado M."/>
            <person name="Johnson C.S."/>
            <person name="Arredondo F."/>
            <person name="Hong C."/>
            <person name="Coffey M."/>
            <person name="Young S.K."/>
            <person name="Zeng Q."/>
            <person name="Gargeya S."/>
            <person name="Fitzgerald M."/>
            <person name="Abouelleil A."/>
            <person name="Alvarado L."/>
            <person name="Chapman S.B."/>
            <person name="Gainer-Dewar J."/>
            <person name="Goldberg J."/>
            <person name="Griggs A."/>
            <person name="Gujja S."/>
            <person name="Hansen M."/>
            <person name="Howarth C."/>
            <person name="Imamovic A."/>
            <person name="Ireland A."/>
            <person name="Larimer J."/>
            <person name="McCowan C."/>
            <person name="Murphy C."/>
            <person name="Pearson M."/>
            <person name="Poon T.W."/>
            <person name="Priest M."/>
            <person name="Roberts A."/>
            <person name="Saif S."/>
            <person name="Shea T."/>
            <person name="Sykes S."/>
            <person name="Wortman J."/>
            <person name="Nusbaum C."/>
            <person name="Birren B."/>
        </authorList>
    </citation>
    <scope>NUCLEOTIDE SEQUENCE [LARGE SCALE GENOMIC DNA]</scope>
    <source>
        <strain evidence="1 2">INRA-310</strain>
    </source>
</reference>
<dbReference type="AlphaFoldDB" id="W2QF70"/>
<proteinExistence type="predicted"/>
<gene>
    <name evidence="1" type="ORF">PPTG_09510</name>
</gene>
<dbReference type="VEuPathDB" id="FungiDB:PPTG_09510"/>
<organism evidence="1 2">
    <name type="scientific">Phytophthora nicotianae (strain INRA-310)</name>
    <name type="common">Phytophthora parasitica</name>
    <dbReference type="NCBI Taxonomy" id="761204"/>
    <lineage>
        <taxon>Eukaryota</taxon>
        <taxon>Sar</taxon>
        <taxon>Stramenopiles</taxon>
        <taxon>Oomycota</taxon>
        <taxon>Peronosporomycetes</taxon>
        <taxon>Peronosporales</taxon>
        <taxon>Peronosporaceae</taxon>
        <taxon>Phytophthora</taxon>
    </lineage>
</organism>
<dbReference type="EMBL" id="KI669578">
    <property type="protein sequence ID" value="ETN11828.1"/>
    <property type="molecule type" value="Genomic_DNA"/>
</dbReference>
<dbReference type="GeneID" id="20179212"/>
<evidence type="ECO:0000313" key="2">
    <source>
        <dbReference type="Proteomes" id="UP000018817"/>
    </source>
</evidence>
<evidence type="ECO:0000313" key="1">
    <source>
        <dbReference type="EMBL" id="ETN11828.1"/>
    </source>
</evidence>
<protein>
    <submittedName>
        <fullName evidence="1">Uncharacterized protein</fullName>
    </submittedName>
</protein>